<sequence length="341" mass="36929">MSWHSRNWAPYVPVAQRRRQGAREVARLRKAGQMVSPVEVAGRAIATTPWGKAWCDHLESLHDYENRLPRGRTYVRNGSVIDLQIAPRVVTALVSGSDIYRVTVTIGPVPKMVWQTICSDCAGQIDSLVELLQGRLSKAVMARLCRREQGLFPKRSEIRFSCSCPDYAALCKHAAAVLYGVGARLDTRPELLFRLRDVDEAALITNAGTTLPESAATIPGRILEDGDVAALFGIDIAASAVENAKPPTSQVPVSGKRKASRPTCRTTGDKVASTQESAAKPVGRAAKAPKEAKAKRPAAPASQTAPAKPKLQAADKPVKWWLKPKVANPPKRGIRSKPKIG</sequence>
<dbReference type="KEGG" id="amv:ACMV_P1_01970"/>
<dbReference type="OrthoDB" id="188274at2"/>
<evidence type="ECO:0000256" key="1">
    <source>
        <dbReference type="SAM" id="MobiDB-lite"/>
    </source>
</evidence>
<organism evidence="2 3">
    <name type="scientific">Acidiphilium multivorum (strain DSM 11245 / JCM 8867 / NBRC 100883 / AIU 301)</name>
    <dbReference type="NCBI Taxonomy" id="926570"/>
    <lineage>
        <taxon>Bacteria</taxon>
        <taxon>Pseudomonadati</taxon>
        <taxon>Pseudomonadota</taxon>
        <taxon>Alphaproteobacteria</taxon>
        <taxon>Acetobacterales</taxon>
        <taxon>Acidocellaceae</taxon>
        <taxon>Acidiphilium</taxon>
    </lineage>
</organism>
<accession>F0J7C6</accession>
<geneLocation type="plasmid" evidence="2 3">
    <name>pACMV1</name>
</geneLocation>
<proteinExistence type="predicted"/>
<dbReference type="HOGENOM" id="CLU_053146_1_0_5"/>
<protein>
    <submittedName>
        <fullName evidence="2">Uncharacterized protein</fullName>
    </submittedName>
</protein>
<evidence type="ECO:0000313" key="3">
    <source>
        <dbReference type="Proteomes" id="UP000007100"/>
    </source>
</evidence>
<keyword evidence="2" id="KW-0614">Plasmid</keyword>
<dbReference type="Pfam" id="PF04434">
    <property type="entry name" value="SWIM"/>
    <property type="match status" value="1"/>
</dbReference>
<dbReference type="Proteomes" id="UP000007100">
    <property type="component" value="Plasmid pACMV1"/>
</dbReference>
<keyword evidence="3" id="KW-1185">Reference proteome</keyword>
<dbReference type="AlphaFoldDB" id="F0J7C6"/>
<dbReference type="GO" id="GO:0008270">
    <property type="term" value="F:zinc ion binding"/>
    <property type="evidence" value="ECO:0007669"/>
    <property type="project" value="InterPro"/>
</dbReference>
<dbReference type="PROSITE" id="PS50966">
    <property type="entry name" value="ZF_SWIM"/>
    <property type="match status" value="1"/>
</dbReference>
<gene>
    <name evidence="2" type="ordered locus">ACMV_P1_01970</name>
</gene>
<evidence type="ECO:0000313" key="2">
    <source>
        <dbReference type="EMBL" id="BAJ82993.1"/>
    </source>
</evidence>
<dbReference type="PANTHER" id="PTHR38133">
    <property type="entry name" value="SLR1429 PROTEIN"/>
    <property type="match status" value="1"/>
</dbReference>
<dbReference type="EMBL" id="AP012036">
    <property type="protein sequence ID" value="BAJ82993.1"/>
    <property type="molecule type" value="Genomic_DNA"/>
</dbReference>
<reference evidence="2 3" key="1">
    <citation type="submission" date="2010-12" db="EMBL/GenBank/DDBJ databases">
        <title>Whole genome sequence of Acidiphilium multivorum AIU301.</title>
        <authorList>
            <person name="Narita-Yamada S."/>
            <person name="Nakamura S."/>
            <person name="Ito N."/>
            <person name="Takarada H."/>
            <person name="Katano Y."/>
            <person name="Nakazawa H."/>
            <person name="Hosoyama A."/>
            <person name="Yamada R."/>
            <person name="Fujita N."/>
        </authorList>
    </citation>
    <scope>NUCLEOTIDE SEQUENCE [LARGE SCALE GENOMIC DNA]</scope>
    <source>
        <strain evidence="3">DSM 11245 / JCM 8867 / AIU301</strain>
        <plasmid evidence="2 3">pACMV1</plasmid>
    </source>
</reference>
<feature type="compositionally biased region" description="Basic residues" evidence="1">
    <location>
        <begin position="332"/>
        <end position="341"/>
    </location>
</feature>
<dbReference type="InterPro" id="IPR007527">
    <property type="entry name" value="Znf_SWIM"/>
</dbReference>
<name>F0J7C6_ACIMA</name>
<feature type="region of interest" description="Disordered" evidence="1">
    <location>
        <begin position="244"/>
        <end position="341"/>
    </location>
</feature>
<dbReference type="PANTHER" id="PTHR38133:SF1">
    <property type="entry name" value="SLR1429 PROTEIN"/>
    <property type="match status" value="1"/>
</dbReference>